<protein>
    <submittedName>
        <fullName evidence="1">Uncharacterized protein</fullName>
    </submittedName>
</protein>
<gene>
    <name evidence="1" type="ORF">LCGC14_0754290</name>
</gene>
<accession>A0A0F9Q7C1</accession>
<organism evidence="1">
    <name type="scientific">marine sediment metagenome</name>
    <dbReference type="NCBI Taxonomy" id="412755"/>
    <lineage>
        <taxon>unclassified sequences</taxon>
        <taxon>metagenomes</taxon>
        <taxon>ecological metagenomes</taxon>
    </lineage>
</organism>
<proteinExistence type="predicted"/>
<sequence>MPTMDSTGLFYARGVPTAKGSRAALGFPIRASRASTARRFADKMILELLPGWDTGVVALTRNAKRVDSWLLKRGMNHDTTRL</sequence>
<dbReference type="AlphaFoldDB" id="A0A0F9Q7C1"/>
<reference evidence="1" key="1">
    <citation type="journal article" date="2015" name="Nature">
        <title>Complex archaea that bridge the gap between prokaryotes and eukaryotes.</title>
        <authorList>
            <person name="Spang A."/>
            <person name="Saw J.H."/>
            <person name="Jorgensen S.L."/>
            <person name="Zaremba-Niedzwiedzka K."/>
            <person name="Martijn J."/>
            <person name="Lind A.E."/>
            <person name="van Eijk R."/>
            <person name="Schleper C."/>
            <person name="Guy L."/>
            <person name="Ettema T.J."/>
        </authorList>
    </citation>
    <scope>NUCLEOTIDE SEQUENCE</scope>
</reference>
<dbReference type="EMBL" id="LAZR01001836">
    <property type="protein sequence ID" value="KKN38354.1"/>
    <property type="molecule type" value="Genomic_DNA"/>
</dbReference>
<comment type="caution">
    <text evidence="1">The sequence shown here is derived from an EMBL/GenBank/DDBJ whole genome shotgun (WGS) entry which is preliminary data.</text>
</comment>
<evidence type="ECO:0000313" key="1">
    <source>
        <dbReference type="EMBL" id="KKN38354.1"/>
    </source>
</evidence>
<name>A0A0F9Q7C1_9ZZZZ</name>